<sequence length="279" mass="30287">MADVLPDIPDASPNLNGLKIMHLPLLRVVSGALASLLLTGTADAVADDPLRPVPTGKTALVDNPIYKTGELEPQNCPEPPVRHVGSAKGAESYLAAILKCLDKSWTRQFAKAGLHFSTPKLKIVTRSGVDDGCGEFPEGAQAVYCGEDKTIVVLLDKAALDDADSLFLFQVIAHEYGHHVQEYTGISHAFFYWKHPTTKAFRADQRRYELQADCLSGAFIGSVRHSLDRSKEDFAYLRLLGTDSSTHGKAKNQAYWLTRGFQGKGPGACNTFAATSRVS</sequence>
<evidence type="ECO:0000256" key="1">
    <source>
        <dbReference type="ARBA" id="ARBA00004167"/>
    </source>
</evidence>
<dbReference type="EMBL" id="BAAAVI010000071">
    <property type="protein sequence ID" value="GAA2901668.1"/>
    <property type="molecule type" value="Genomic_DNA"/>
</dbReference>
<evidence type="ECO:0000256" key="2">
    <source>
        <dbReference type="ARBA" id="ARBA00022692"/>
    </source>
</evidence>
<reference evidence="5 6" key="1">
    <citation type="journal article" date="2019" name="Int. J. Syst. Evol. Microbiol.">
        <title>The Global Catalogue of Microorganisms (GCM) 10K type strain sequencing project: providing services to taxonomists for standard genome sequencing and annotation.</title>
        <authorList>
            <consortium name="The Broad Institute Genomics Platform"/>
            <consortium name="The Broad Institute Genome Sequencing Center for Infectious Disease"/>
            <person name="Wu L."/>
            <person name="Ma J."/>
        </authorList>
    </citation>
    <scope>NUCLEOTIDE SEQUENCE [LARGE SCALE GENOMIC DNA]</scope>
    <source>
        <strain evidence="5 6">JCM 6242</strain>
    </source>
</reference>
<proteinExistence type="predicted"/>
<keyword evidence="6" id="KW-1185">Reference proteome</keyword>
<dbReference type="Pfam" id="PF04228">
    <property type="entry name" value="Zn_peptidase"/>
    <property type="match status" value="1"/>
</dbReference>
<evidence type="ECO:0000313" key="6">
    <source>
        <dbReference type="Proteomes" id="UP001500831"/>
    </source>
</evidence>
<accession>A0ABN3W7F5</accession>
<dbReference type="Proteomes" id="UP001500831">
    <property type="component" value="Unassembled WGS sequence"/>
</dbReference>
<dbReference type="PANTHER" id="PTHR30168">
    <property type="entry name" value="PUTATIVE MEMBRANE PROTEIN YPFJ"/>
    <property type="match status" value="1"/>
</dbReference>
<keyword evidence="3" id="KW-1133">Transmembrane helix</keyword>
<evidence type="ECO:0000256" key="3">
    <source>
        <dbReference type="ARBA" id="ARBA00022989"/>
    </source>
</evidence>
<comment type="subcellular location">
    <subcellularLocation>
        <location evidence="1">Membrane</location>
        <topology evidence="1">Single-pass membrane protein</topology>
    </subcellularLocation>
</comment>
<name>A0ABN3W7F5_9ACTN</name>
<keyword evidence="4" id="KW-0472">Membrane</keyword>
<evidence type="ECO:0000256" key="4">
    <source>
        <dbReference type="ARBA" id="ARBA00023136"/>
    </source>
</evidence>
<evidence type="ECO:0000313" key="5">
    <source>
        <dbReference type="EMBL" id="GAA2901668.1"/>
    </source>
</evidence>
<protein>
    <submittedName>
        <fullName evidence="5">Neutral zinc metallopeptidase</fullName>
    </submittedName>
</protein>
<keyword evidence="2" id="KW-0812">Transmembrane</keyword>
<comment type="caution">
    <text evidence="5">The sequence shown here is derived from an EMBL/GenBank/DDBJ whole genome shotgun (WGS) entry which is preliminary data.</text>
</comment>
<dbReference type="PANTHER" id="PTHR30168:SF0">
    <property type="entry name" value="INNER MEMBRANE PROTEIN"/>
    <property type="match status" value="1"/>
</dbReference>
<gene>
    <name evidence="5" type="ORF">GCM10010517_67510</name>
</gene>
<organism evidence="5 6">
    <name type="scientific">Streptosporangium fragile</name>
    <dbReference type="NCBI Taxonomy" id="46186"/>
    <lineage>
        <taxon>Bacteria</taxon>
        <taxon>Bacillati</taxon>
        <taxon>Actinomycetota</taxon>
        <taxon>Actinomycetes</taxon>
        <taxon>Streptosporangiales</taxon>
        <taxon>Streptosporangiaceae</taxon>
        <taxon>Streptosporangium</taxon>
    </lineage>
</organism>
<dbReference type="InterPro" id="IPR007343">
    <property type="entry name" value="Uncharacterised_pept_Zn_put"/>
</dbReference>